<dbReference type="Proteomes" id="UP001287286">
    <property type="component" value="Unassembled WGS sequence"/>
</dbReference>
<proteinExistence type="predicted"/>
<evidence type="ECO:0000313" key="1">
    <source>
        <dbReference type="EMBL" id="KAK4092925.1"/>
    </source>
</evidence>
<protein>
    <submittedName>
        <fullName evidence="1">Uncharacterized protein</fullName>
    </submittedName>
</protein>
<comment type="caution">
    <text evidence="1">The sequence shown here is derived from an EMBL/GenBank/DDBJ whole genome shotgun (WGS) entry which is preliminary data.</text>
</comment>
<sequence length="138" mass="15744">MTKHTLFLVTYDRGTYFTKAIKPYHWAYFIQTNLGPSGNKGIAHQLRGMPGAFYYEGPENVNLSKSGNLKEQLEVGEVDDSMIQRVHDILKDVQINKVESSGWNCQDWALDGFGILKAEGFIYDHMEADAVKAWLKER</sequence>
<gene>
    <name evidence="1" type="ORF">Purlil1_2850</name>
</gene>
<dbReference type="Pfam" id="PF20174">
    <property type="entry name" value="DUF6540"/>
    <property type="match status" value="1"/>
</dbReference>
<name>A0ABR0C9N9_PURLI</name>
<dbReference type="EMBL" id="JAWRVI010000007">
    <property type="protein sequence ID" value="KAK4092925.1"/>
    <property type="molecule type" value="Genomic_DNA"/>
</dbReference>
<accession>A0ABR0C9N9</accession>
<organism evidence="1 2">
    <name type="scientific">Purpureocillium lilacinum</name>
    <name type="common">Paecilomyces lilacinus</name>
    <dbReference type="NCBI Taxonomy" id="33203"/>
    <lineage>
        <taxon>Eukaryota</taxon>
        <taxon>Fungi</taxon>
        <taxon>Dikarya</taxon>
        <taxon>Ascomycota</taxon>
        <taxon>Pezizomycotina</taxon>
        <taxon>Sordariomycetes</taxon>
        <taxon>Hypocreomycetidae</taxon>
        <taxon>Hypocreales</taxon>
        <taxon>Ophiocordycipitaceae</taxon>
        <taxon>Purpureocillium</taxon>
    </lineage>
</organism>
<reference evidence="1 2" key="1">
    <citation type="journal article" date="2024" name="Microbiol. Resour. Announc.">
        <title>Genome annotations for the ascomycete fungi Trichoderma harzianum, Trichoderma aggressivum, and Purpureocillium lilacinum.</title>
        <authorList>
            <person name="Beijen E.P.W."/>
            <person name="Ohm R.A."/>
        </authorList>
    </citation>
    <scope>NUCLEOTIDE SEQUENCE [LARGE SCALE GENOMIC DNA]</scope>
    <source>
        <strain evidence="1 2">CBS 150709</strain>
    </source>
</reference>
<dbReference type="InterPro" id="IPR046670">
    <property type="entry name" value="DUF6540"/>
</dbReference>
<keyword evidence="2" id="KW-1185">Reference proteome</keyword>
<evidence type="ECO:0000313" key="2">
    <source>
        <dbReference type="Proteomes" id="UP001287286"/>
    </source>
</evidence>